<dbReference type="EMBL" id="WIVE01000001">
    <property type="protein sequence ID" value="MQX35120.1"/>
    <property type="molecule type" value="Genomic_DNA"/>
</dbReference>
<evidence type="ECO:0000256" key="3">
    <source>
        <dbReference type="ARBA" id="ARBA00022475"/>
    </source>
</evidence>
<dbReference type="InterPro" id="IPR055348">
    <property type="entry name" value="DctQ"/>
</dbReference>
<reference evidence="11 12" key="1">
    <citation type="submission" date="2019-10" db="EMBL/GenBank/DDBJ databases">
        <title>Draft whole-genome sequence of the purple nonsulfur photosynthetic bacterium Roseospira navarrensis DSM 15114.</title>
        <authorList>
            <person name="Kyndt J.A."/>
            <person name="Meyer T.E."/>
        </authorList>
    </citation>
    <scope>NUCLEOTIDE SEQUENCE [LARGE SCALE GENOMIC DNA]</scope>
    <source>
        <strain evidence="11 12">DSM 15114</strain>
    </source>
</reference>
<dbReference type="GO" id="GO:0005886">
    <property type="term" value="C:plasma membrane"/>
    <property type="evidence" value="ECO:0007669"/>
    <property type="project" value="UniProtKB-SubCell"/>
</dbReference>
<keyword evidence="2 9" id="KW-0813">Transport</keyword>
<dbReference type="AlphaFoldDB" id="A0A7X1ZAU1"/>
<evidence type="ECO:0000256" key="8">
    <source>
        <dbReference type="ARBA" id="ARBA00038436"/>
    </source>
</evidence>
<evidence type="ECO:0000256" key="9">
    <source>
        <dbReference type="RuleBase" id="RU369079"/>
    </source>
</evidence>
<feature type="domain" description="Tripartite ATP-independent periplasmic transporters DctQ component" evidence="10">
    <location>
        <begin position="53"/>
        <end position="179"/>
    </location>
</feature>
<dbReference type="GO" id="GO:0022857">
    <property type="term" value="F:transmembrane transporter activity"/>
    <property type="evidence" value="ECO:0007669"/>
    <property type="project" value="UniProtKB-UniRule"/>
</dbReference>
<evidence type="ECO:0000256" key="7">
    <source>
        <dbReference type="ARBA" id="ARBA00023136"/>
    </source>
</evidence>
<evidence type="ECO:0000313" key="11">
    <source>
        <dbReference type="EMBL" id="MQX35120.1"/>
    </source>
</evidence>
<accession>A0A7X1ZAU1</accession>
<comment type="similarity">
    <text evidence="8 9">Belongs to the TRAP transporter small permease family.</text>
</comment>
<dbReference type="PANTHER" id="PTHR35011">
    <property type="entry name" value="2,3-DIKETO-L-GULONATE TRAP TRANSPORTER SMALL PERMEASE PROTEIN YIAM"/>
    <property type="match status" value="1"/>
</dbReference>
<protein>
    <recommendedName>
        <fullName evidence="9">TRAP transporter small permease protein</fullName>
    </recommendedName>
</protein>
<evidence type="ECO:0000256" key="6">
    <source>
        <dbReference type="ARBA" id="ARBA00022989"/>
    </source>
</evidence>
<evidence type="ECO:0000313" key="12">
    <source>
        <dbReference type="Proteomes" id="UP000434582"/>
    </source>
</evidence>
<keyword evidence="3" id="KW-1003">Cell membrane</keyword>
<dbReference type="Proteomes" id="UP000434582">
    <property type="component" value="Unassembled WGS sequence"/>
</dbReference>
<dbReference type="GO" id="GO:0015740">
    <property type="term" value="P:C4-dicarboxylate transport"/>
    <property type="evidence" value="ECO:0007669"/>
    <property type="project" value="TreeGrafter"/>
</dbReference>
<evidence type="ECO:0000259" key="10">
    <source>
        <dbReference type="Pfam" id="PF04290"/>
    </source>
</evidence>
<keyword evidence="4 9" id="KW-0997">Cell inner membrane</keyword>
<organism evidence="11 12">
    <name type="scientific">Roseospira navarrensis</name>
    <dbReference type="NCBI Taxonomy" id="140058"/>
    <lineage>
        <taxon>Bacteria</taxon>
        <taxon>Pseudomonadati</taxon>
        <taxon>Pseudomonadota</taxon>
        <taxon>Alphaproteobacteria</taxon>
        <taxon>Rhodospirillales</taxon>
        <taxon>Rhodospirillaceae</taxon>
        <taxon>Roseospira</taxon>
    </lineage>
</organism>
<sequence>MSESDAPQGSGPGSGSPKSEFSGALKPLAWIDGTIARLEAVVLALGVIIMASFSVANVIGRFIIGESLFFVEELNQFLIVLITFVGLGYAARMGRHIRMSALYDALPDGARKVLMIIICLVTASAMFVLAWYAYAYVVSVYESGRIAPSLRIPVYLTFVWVPIGFVITGIQYLLTAVANLTKPDVYISASVVDTYDETETKV</sequence>
<dbReference type="InterPro" id="IPR007387">
    <property type="entry name" value="TRAP_DctQ"/>
</dbReference>
<keyword evidence="7 9" id="KW-0472">Membrane</keyword>
<feature type="transmembrane region" description="Helical" evidence="9">
    <location>
        <begin position="113"/>
        <end position="134"/>
    </location>
</feature>
<evidence type="ECO:0000256" key="1">
    <source>
        <dbReference type="ARBA" id="ARBA00004429"/>
    </source>
</evidence>
<dbReference type="PANTHER" id="PTHR35011:SF2">
    <property type="entry name" value="2,3-DIKETO-L-GULONATE TRAP TRANSPORTER SMALL PERMEASE PROTEIN YIAM"/>
    <property type="match status" value="1"/>
</dbReference>
<feature type="transmembrane region" description="Helical" evidence="9">
    <location>
        <begin position="154"/>
        <end position="174"/>
    </location>
</feature>
<feature type="transmembrane region" description="Helical" evidence="9">
    <location>
        <begin position="40"/>
        <end position="64"/>
    </location>
</feature>
<proteinExistence type="inferred from homology"/>
<dbReference type="RefSeq" id="WP_153340231.1">
    <property type="nucleotide sequence ID" value="NZ_WIVE01000001.1"/>
</dbReference>
<keyword evidence="12" id="KW-1185">Reference proteome</keyword>
<evidence type="ECO:0000256" key="4">
    <source>
        <dbReference type="ARBA" id="ARBA00022519"/>
    </source>
</evidence>
<comment type="caution">
    <text evidence="11">The sequence shown here is derived from an EMBL/GenBank/DDBJ whole genome shotgun (WGS) entry which is preliminary data.</text>
</comment>
<gene>
    <name evidence="11" type="ORF">GHC57_01160</name>
</gene>
<name>A0A7X1ZAU1_9PROT</name>
<evidence type="ECO:0000256" key="2">
    <source>
        <dbReference type="ARBA" id="ARBA00022448"/>
    </source>
</evidence>
<dbReference type="Pfam" id="PF04290">
    <property type="entry name" value="DctQ"/>
    <property type="match status" value="1"/>
</dbReference>
<feature type="transmembrane region" description="Helical" evidence="9">
    <location>
        <begin position="76"/>
        <end position="92"/>
    </location>
</feature>
<comment type="subunit">
    <text evidence="9">The complex comprises the extracytoplasmic solute receptor protein and the two transmembrane proteins.</text>
</comment>
<keyword evidence="6 9" id="KW-1133">Transmembrane helix</keyword>
<comment type="subcellular location">
    <subcellularLocation>
        <location evidence="1 9">Cell inner membrane</location>
        <topology evidence="1 9">Multi-pass membrane protein</topology>
    </subcellularLocation>
</comment>
<dbReference type="OrthoDB" id="5465095at2"/>
<keyword evidence="5 9" id="KW-0812">Transmembrane</keyword>
<evidence type="ECO:0000256" key="5">
    <source>
        <dbReference type="ARBA" id="ARBA00022692"/>
    </source>
</evidence>
<comment type="function">
    <text evidence="9">Part of the tripartite ATP-independent periplasmic (TRAP) transport system.</text>
</comment>